<proteinExistence type="predicted"/>
<sequence length="136" mass="14392">MNAIFLRMPPTPLLSGVPILGLPTTEHQAAFAAECCSLNAQHTSLRSSGSPSLLTAAKTEFTVPSTFASLSADEGNLDQIPVINYEHFTASPSRRQPCSIFPSSGATGSHSPGTSDAFSGLDPYMPLHFRFLHTSA</sequence>
<dbReference type="KEGG" id="ncr:NCU16447"/>
<dbReference type="Proteomes" id="UP000001805">
    <property type="component" value="Chromosome 1, Linkage Group I"/>
</dbReference>
<evidence type="ECO:0000313" key="1">
    <source>
        <dbReference type="EMBL" id="ESA44298.1"/>
    </source>
</evidence>
<dbReference type="InParanoid" id="V5IQ59"/>
<protein>
    <submittedName>
        <fullName evidence="1">Uncharacterized protein</fullName>
    </submittedName>
</protein>
<dbReference type="AlphaFoldDB" id="V5IQ59"/>
<gene>
    <name evidence="1" type="ORF">NCU16447</name>
</gene>
<accession>V5IQ59</accession>
<dbReference type="EMBL" id="CM002236">
    <property type="protein sequence ID" value="ESA44298.1"/>
    <property type="molecule type" value="Genomic_DNA"/>
</dbReference>
<name>V5IQ59_NEUCR</name>
<evidence type="ECO:0000313" key="2">
    <source>
        <dbReference type="Proteomes" id="UP000001805"/>
    </source>
</evidence>
<organism evidence="1 2">
    <name type="scientific">Neurospora crassa (strain ATCC 24698 / 74-OR23-1A / CBS 708.71 / DSM 1257 / FGSC 987)</name>
    <dbReference type="NCBI Taxonomy" id="367110"/>
    <lineage>
        <taxon>Eukaryota</taxon>
        <taxon>Fungi</taxon>
        <taxon>Dikarya</taxon>
        <taxon>Ascomycota</taxon>
        <taxon>Pezizomycotina</taxon>
        <taxon>Sordariomycetes</taxon>
        <taxon>Sordariomycetidae</taxon>
        <taxon>Sordariales</taxon>
        <taxon>Sordariaceae</taxon>
        <taxon>Neurospora</taxon>
    </lineage>
</organism>
<reference evidence="1 2" key="1">
    <citation type="journal article" date="2003" name="Nature">
        <title>The genome sequence of the filamentous fungus Neurospora crassa.</title>
        <authorList>
            <person name="Galagan J.E."/>
            <person name="Calvo S.E."/>
            <person name="Borkovich K.A."/>
            <person name="Selker E.U."/>
            <person name="Read N.D."/>
            <person name="Jaffe D."/>
            <person name="FitzHugh W."/>
            <person name="Ma L.J."/>
            <person name="Smirnov S."/>
            <person name="Purcell S."/>
            <person name="Rehman B."/>
            <person name="Elkins T."/>
            <person name="Engels R."/>
            <person name="Wang S."/>
            <person name="Nielsen C.B."/>
            <person name="Butler J."/>
            <person name="Endrizzi M."/>
            <person name="Qui D."/>
            <person name="Ianakiev P."/>
            <person name="Bell-Pedersen D."/>
            <person name="Nelson M.A."/>
            <person name="Werner-Washburne M."/>
            <person name="Selitrennikoff C.P."/>
            <person name="Kinsey J.A."/>
            <person name="Braun E.L."/>
            <person name="Zelter A."/>
            <person name="Schulte U."/>
            <person name="Kothe G.O."/>
            <person name="Jedd G."/>
            <person name="Mewes W."/>
            <person name="Staben C."/>
            <person name="Marcotte E."/>
            <person name="Greenberg D."/>
            <person name="Roy A."/>
            <person name="Foley K."/>
            <person name="Naylor J."/>
            <person name="Stange-Thomann N."/>
            <person name="Barrett R."/>
            <person name="Gnerre S."/>
            <person name="Kamal M."/>
            <person name="Kamvysselis M."/>
            <person name="Mauceli E."/>
            <person name="Bielke C."/>
            <person name="Rudd S."/>
            <person name="Frishman D."/>
            <person name="Krystofova S."/>
            <person name="Rasmussen C."/>
            <person name="Metzenberg R.L."/>
            <person name="Perkins D.D."/>
            <person name="Kroken S."/>
            <person name="Cogoni C."/>
            <person name="Macino G."/>
            <person name="Catcheside D."/>
            <person name="Li W."/>
            <person name="Pratt R.J."/>
            <person name="Osmani S.A."/>
            <person name="DeSouza C.P."/>
            <person name="Glass L."/>
            <person name="Orbach M.J."/>
            <person name="Berglund J.A."/>
            <person name="Voelker R."/>
            <person name="Yarden O."/>
            <person name="Plamann M."/>
            <person name="Seiler S."/>
            <person name="Dunlap J."/>
            <person name="Radford A."/>
            <person name="Aramayo R."/>
            <person name="Natvig D.O."/>
            <person name="Alex L.A."/>
            <person name="Mannhaupt G."/>
            <person name="Ebbole D.J."/>
            <person name="Freitag M."/>
            <person name="Paulsen I."/>
            <person name="Sachs M.S."/>
            <person name="Lander E.S."/>
            <person name="Nusbaum C."/>
            <person name="Birren B."/>
        </authorList>
    </citation>
    <scope>NUCLEOTIDE SEQUENCE [LARGE SCALE GENOMIC DNA]</scope>
    <source>
        <strain evidence="2">ATCC 24698 / 74-OR23-1A / CBS 708.71 / DSM 1257 / FGSC 987</strain>
    </source>
</reference>
<keyword evidence="2" id="KW-1185">Reference proteome</keyword>
<dbReference type="RefSeq" id="XP_011393416.1">
    <property type="nucleotide sequence ID" value="XM_011395114.1"/>
</dbReference>
<dbReference type="VEuPathDB" id="FungiDB:NCU16447"/>
<dbReference type="OrthoDB" id="35799at2759"/>
<dbReference type="GeneID" id="23569473"/>